<dbReference type="NCBIfam" id="TIGR03500">
    <property type="entry name" value="FliO_TIGR"/>
    <property type="match status" value="1"/>
</dbReference>
<comment type="subcellular location">
    <subcellularLocation>
        <location evidence="7">Cell membrane</location>
    </subcellularLocation>
    <subcellularLocation>
        <location evidence="7">Bacterial flagellum basal body</location>
    </subcellularLocation>
</comment>
<evidence type="ECO:0000256" key="5">
    <source>
        <dbReference type="ARBA" id="ARBA00023143"/>
    </source>
</evidence>
<dbReference type="InterPro" id="IPR022781">
    <property type="entry name" value="Flagellar_biosynth_FliO"/>
</dbReference>
<gene>
    <name evidence="9" type="primary">fliO</name>
    <name evidence="9" type="ORF">ACIGG6_07045</name>
</gene>
<keyword evidence="4 7" id="KW-0472">Membrane</keyword>
<comment type="caution">
    <text evidence="9">The sequence shown here is derived from an EMBL/GenBank/DDBJ whole genome shotgun (WGS) entry which is preliminary data.</text>
</comment>
<evidence type="ECO:0000256" key="6">
    <source>
        <dbReference type="ARBA" id="ARBA00037937"/>
    </source>
</evidence>
<keyword evidence="1 7" id="KW-1003">Cell membrane</keyword>
<reference evidence="9 10" key="1">
    <citation type="submission" date="2024-10" db="EMBL/GenBank/DDBJ databases">
        <title>The Natural Products Discovery Center: Release of the First 8490 Sequenced Strains for Exploring Actinobacteria Biosynthetic Diversity.</title>
        <authorList>
            <person name="Kalkreuter E."/>
            <person name="Kautsar S.A."/>
            <person name="Yang D."/>
            <person name="Bader C.D."/>
            <person name="Teijaro C.N."/>
            <person name="Fluegel L."/>
            <person name="Davis C.M."/>
            <person name="Simpson J.R."/>
            <person name="Lauterbach L."/>
            <person name="Steele A.D."/>
            <person name="Gui C."/>
            <person name="Meng S."/>
            <person name="Li G."/>
            <person name="Viehrig K."/>
            <person name="Ye F."/>
            <person name="Su P."/>
            <person name="Kiefer A.F."/>
            <person name="Nichols A."/>
            <person name="Cepeda A.J."/>
            <person name="Yan W."/>
            <person name="Fan B."/>
            <person name="Jiang Y."/>
            <person name="Adhikari A."/>
            <person name="Zheng C.-J."/>
            <person name="Schuster L."/>
            <person name="Cowan T.M."/>
            <person name="Smanski M.J."/>
            <person name="Chevrette M.G."/>
            <person name="De Carvalho L.P.S."/>
            <person name="Shen B."/>
        </authorList>
    </citation>
    <scope>NUCLEOTIDE SEQUENCE [LARGE SCALE GENOMIC DNA]</scope>
    <source>
        <strain evidence="9 10">NPDC077409</strain>
    </source>
</reference>
<evidence type="ECO:0000256" key="8">
    <source>
        <dbReference type="SAM" id="MobiDB-lite"/>
    </source>
</evidence>
<dbReference type="RefSeq" id="WP_399843455.1">
    <property type="nucleotide sequence ID" value="NZ_JBITWC010000008.1"/>
</dbReference>
<organism evidence="9 10">
    <name type="scientific">Vreelandella lionensis</name>
    <dbReference type="NCBI Taxonomy" id="1144478"/>
    <lineage>
        <taxon>Bacteria</taxon>
        <taxon>Pseudomonadati</taxon>
        <taxon>Pseudomonadota</taxon>
        <taxon>Gammaproteobacteria</taxon>
        <taxon>Oceanospirillales</taxon>
        <taxon>Halomonadaceae</taxon>
        <taxon>Vreelandella</taxon>
    </lineage>
</organism>
<keyword evidence="9" id="KW-0966">Cell projection</keyword>
<dbReference type="InterPro" id="IPR052205">
    <property type="entry name" value="FliO/MopB"/>
</dbReference>
<keyword evidence="2 7" id="KW-0812">Transmembrane</keyword>
<keyword evidence="9" id="KW-0969">Cilium</keyword>
<keyword evidence="5 7" id="KW-0975">Bacterial flagellum</keyword>
<name>A0ABW8BR89_9GAMM</name>
<feature type="compositionally biased region" description="Polar residues" evidence="8">
    <location>
        <begin position="152"/>
        <end position="161"/>
    </location>
</feature>
<evidence type="ECO:0000256" key="3">
    <source>
        <dbReference type="ARBA" id="ARBA00022989"/>
    </source>
</evidence>
<dbReference type="PANTHER" id="PTHR38766">
    <property type="entry name" value="FLAGELLAR PROTEIN FLIO"/>
    <property type="match status" value="1"/>
</dbReference>
<accession>A0ABW8BR89</accession>
<feature type="transmembrane region" description="Helical" evidence="7">
    <location>
        <begin position="20"/>
        <end position="48"/>
    </location>
</feature>
<dbReference type="Pfam" id="PF04347">
    <property type="entry name" value="FliO"/>
    <property type="match status" value="1"/>
</dbReference>
<evidence type="ECO:0000313" key="9">
    <source>
        <dbReference type="EMBL" id="MFI8749746.1"/>
    </source>
</evidence>
<dbReference type="EMBL" id="JBITWC010000008">
    <property type="protein sequence ID" value="MFI8749746.1"/>
    <property type="molecule type" value="Genomic_DNA"/>
</dbReference>
<evidence type="ECO:0000256" key="4">
    <source>
        <dbReference type="ARBA" id="ARBA00023136"/>
    </source>
</evidence>
<evidence type="ECO:0000313" key="10">
    <source>
        <dbReference type="Proteomes" id="UP001614338"/>
    </source>
</evidence>
<sequence length="161" mass="16912">MSVATSSAQAPLEALSGGDALIGMAALGKTAAALALVIAIILLCTSLLKRWQHHRYDHGARLRIVGTTAVGNRERIVVVEIEDTWLVLGVSGGRISKLHERPAPTDRGPTDRGPAPTDRGPTDRGPTPPSPPTRFSQRLANAIANSRGKGDSTPSDSQHTS</sequence>
<evidence type="ECO:0000256" key="1">
    <source>
        <dbReference type="ARBA" id="ARBA00022475"/>
    </source>
</evidence>
<feature type="compositionally biased region" description="Basic and acidic residues" evidence="8">
    <location>
        <begin position="97"/>
        <end position="110"/>
    </location>
</feature>
<keyword evidence="3 7" id="KW-1133">Transmembrane helix</keyword>
<evidence type="ECO:0000256" key="2">
    <source>
        <dbReference type="ARBA" id="ARBA00022692"/>
    </source>
</evidence>
<proteinExistence type="inferred from homology"/>
<keyword evidence="9" id="KW-0282">Flagellum</keyword>
<dbReference type="Proteomes" id="UP001614338">
    <property type="component" value="Unassembled WGS sequence"/>
</dbReference>
<dbReference type="PANTHER" id="PTHR38766:SF1">
    <property type="entry name" value="FLAGELLAR PROTEIN FLIO"/>
    <property type="match status" value="1"/>
</dbReference>
<protein>
    <recommendedName>
        <fullName evidence="7">Flagellar protein</fullName>
    </recommendedName>
</protein>
<feature type="compositionally biased region" description="Low complexity" evidence="8">
    <location>
        <begin position="116"/>
        <end position="125"/>
    </location>
</feature>
<keyword evidence="10" id="KW-1185">Reference proteome</keyword>
<comment type="similarity">
    <text evidence="6 7">Belongs to the FliO/MopB family.</text>
</comment>
<evidence type="ECO:0000256" key="7">
    <source>
        <dbReference type="RuleBase" id="RU362064"/>
    </source>
</evidence>
<feature type="region of interest" description="Disordered" evidence="8">
    <location>
        <begin position="96"/>
        <end position="161"/>
    </location>
</feature>